<feature type="transmembrane region" description="Helical" evidence="6">
    <location>
        <begin position="201"/>
        <end position="220"/>
    </location>
</feature>
<sequence length="338" mass="37510">MQTKVIEKYFFFGLLLATLLFTFLIFRPFWVVLVLGVSFSIVLYPIYEWLNKMRLPNWLSAFFTVCLFIVVVCGPLLGIGAVVFNQSQDVYRQVIYNGNAEPFLNLIEDKVNKVLPEVMAFDINEKTADFISYVSRNIANIFSTTVSAFFSFILMLLIIFYFLKDGIKWKKAMMVLSPLGDKDDEKIIARLAFSVNAVIKGYLLIALVQGILMGFGLWLFNIPNPALWGVVAAVCSLLPTFGTALISVPAIVFLFLTGDTTSAVGLLIWAVVAVGMIDNFLSPLIVGKKINIPSLLILFAVLGGISLLGPVGILVGPLTVSLLYTLISIYRNEFKQTI</sequence>
<comment type="similarity">
    <text evidence="2">Belongs to the autoinducer-2 exporter (AI-2E) (TC 2.A.86) family.</text>
</comment>
<keyword evidence="5 6" id="KW-0472">Membrane</keyword>
<gene>
    <name evidence="7" type="ORF">A3A05_02810</name>
</gene>
<accession>A0A1F6WX34</accession>
<evidence type="ECO:0000256" key="3">
    <source>
        <dbReference type="ARBA" id="ARBA00022692"/>
    </source>
</evidence>
<dbReference type="AlphaFoldDB" id="A0A1F6WX34"/>
<feature type="transmembrane region" description="Helical" evidence="6">
    <location>
        <begin position="141"/>
        <end position="163"/>
    </location>
</feature>
<evidence type="ECO:0000256" key="1">
    <source>
        <dbReference type="ARBA" id="ARBA00004141"/>
    </source>
</evidence>
<dbReference type="STRING" id="1801774.A3A05_02810"/>
<keyword evidence="3 6" id="KW-0812">Transmembrane</keyword>
<comment type="caution">
    <text evidence="7">The sequence shown here is derived from an EMBL/GenBank/DDBJ whole genome shotgun (WGS) entry which is preliminary data.</text>
</comment>
<feature type="transmembrane region" description="Helical" evidence="6">
    <location>
        <begin position="263"/>
        <end position="285"/>
    </location>
</feature>
<keyword evidence="4 6" id="KW-1133">Transmembrane helix</keyword>
<feature type="transmembrane region" description="Helical" evidence="6">
    <location>
        <begin position="62"/>
        <end position="84"/>
    </location>
</feature>
<evidence type="ECO:0000256" key="6">
    <source>
        <dbReference type="SAM" id="Phobius"/>
    </source>
</evidence>
<feature type="transmembrane region" description="Helical" evidence="6">
    <location>
        <begin position="297"/>
        <end position="327"/>
    </location>
</feature>
<reference evidence="7 8" key="1">
    <citation type="journal article" date="2016" name="Nat. Commun.">
        <title>Thousands of microbial genomes shed light on interconnected biogeochemical processes in an aquifer system.</title>
        <authorList>
            <person name="Anantharaman K."/>
            <person name="Brown C.T."/>
            <person name="Hug L.A."/>
            <person name="Sharon I."/>
            <person name="Castelle C.J."/>
            <person name="Probst A.J."/>
            <person name="Thomas B.C."/>
            <person name="Singh A."/>
            <person name="Wilkins M.J."/>
            <person name="Karaoz U."/>
            <person name="Brodie E.L."/>
            <person name="Williams K.H."/>
            <person name="Hubbard S.S."/>
            <person name="Banfield J.F."/>
        </authorList>
    </citation>
    <scope>NUCLEOTIDE SEQUENCE [LARGE SCALE GENOMIC DNA]</scope>
</reference>
<dbReference type="PANTHER" id="PTHR21716:SF4">
    <property type="entry name" value="TRANSMEMBRANE PROTEIN 245"/>
    <property type="match status" value="1"/>
</dbReference>
<protein>
    <recommendedName>
        <fullName evidence="9">AI-2E family transporter</fullName>
    </recommendedName>
</protein>
<evidence type="ECO:0000256" key="4">
    <source>
        <dbReference type="ARBA" id="ARBA00022989"/>
    </source>
</evidence>
<dbReference type="GO" id="GO:0016020">
    <property type="term" value="C:membrane"/>
    <property type="evidence" value="ECO:0007669"/>
    <property type="project" value="UniProtKB-SubCell"/>
</dbReference>
<dbReference type="Pfam" id="PF01594">
    <property type="entry name" value="AI-2E_transport"/>
    <property type="match status" value="1"/>
</dbReference>
<evidence type="ECO:0000313" key="8">
    <source>
        <dbReference type="Proteomes" id="UP000176187"/>
    </source>
</evidence>
<feature type="transmembrane region" description="Helical" evidence="6">
    <location>
        <begin position="32"/>
        <end position="50"/>
    </location>
</feature>
<dbReference type="PANTHER" id="PTHR21716">
    <property type="entry name" value="TRANSMEMBRANE PROTEIN"/>
    <property type="match status" value="1"/>
</dbReference>
<feature type="transmembrane region" description="Helical" evidence="6">
    <location>
        <begin position="9"/>
        <end position="26"/>
    </location>
</feature>
<feature type="transmembrane region" description="Helical" evidence="6">
    <location>
        <begin position="226"/>
        <end position="256"/>
    </location>
</feature>
<evidence type="ECO:0000256" key="5">
    <source>
        <dbReference type="ARBA" id="ARBA00023136"/>
    </source>
</evidence>
<dbReference type="EMBL" id="MFUY01000005">
    <property type="protein sequence ID" value="OGI86457.1"/>
    <property type="molecule type" value="Genomic_DNA"/>
</dbReference>
<name>A0A1F6WX34_9BACT</name>
<proteinExistence type="inferred from homology"/>
<comment type="subcellular location">
    <subcellularLocation>
        <location evidence="1">Membrane</location>
        <topology evidence="1">Multi-pass membrane protein</topology>
    </subcellularLocation>
</comment>
<evidence type="ECO:0000313" key="7">
    <source>
        <dbReference type="EMBL" id="OGI86457.1"/>
    </source>
</evidence>
<dbReference type="Proteomes" id="UP000176187">
    <property type="component" value="Unassembled WGS sequence"/>
</dbReference>
<dbReference type="InterPro" id="IPR002549">
    <property type="entry name" value="AI-2E-like"/>
</dbReference>
<evidence type="ECO:0008006" key="9">
    <source>
        <dbReference type="Google" id="ProtNLM"/>
    </source>
</evidence>
<organism evidence="7 8">
    <name type="scientific">Candidatus Nomurabacteria bacterium RIFCSPLOWO2_01_FULL_41_12</name>
    <dbReference type="NCBI Taxonomy" id="1801774"/>
    <lineage>
        <taxon>Bacteria</taxon>
        <taxon>Candidatus Nomuraibacteriota</taxon>
    </lineage>
</organism>
<evidence type="ECO:0000256" key="2">
    <source>
        <dbReference type="ARBA" id="ARBA00009773"/>
    </source>
</evidence>